<comment type="caution">
    <text evidence="2">The sequence shown here is derived from an EMBL/GenBank/DDBJ whole genome shotgun (WGS) entry which is preliminary data.</text>
</comment>
<proteinExistence type="predicted"/>
<sequence>MLEWDYELALVSTLIVRWRPKSHTLYVPCEEMTITLHDEEYQLGLNIDGDPVSEYIGGWEHFYKRRSIEDICQQLLGVVPGPMIDSYRPGGLSSLLGLKILFASSWRSTQRRSAYCVTPKDTSCISLGAFCF</sequence>
<organism evidence="2 3">
    <name type="scientific">Arachis hypogaea</name>
    <name type="common">Peanut</name>
    <dbReference type="NCBI Taxonomy" id="3818"/>
    <lineage>
        <taxon>Eukaryota</taxon>
        <taxon>Viridiplantae</taxon>
        <taxon>Streptophyta</taxon>
        <taxon>Embryophyta</taxon>
        <taxon>Tracheophyta</taxon>
        <taxon>Spermatophyta</taxon>
        <taxon>Magnoliopsida</taxon>
        <taxon>eudicotyledons</taxon>
        <taxon>Gunneridae</taxon>
        <taxon>Pentapetalae</taxon>
        <taxon>rosids</taxon>
        <taxon>fabids</taxon>
        <taxon>Fabales</taxon>
        <taxon>Fabaceae</taxon>
        <taxon>Papilionoideae</taxon>
        <taxon>50 kb inversion clade</taxon>
        <taxon>dalbergioids sensu lato</taxon>
        <taxon>Dalbergieae</taxon>
        <taxon>Pterocarpus clade</taxon>
        <taxon>Arachis</taxon>
    </lineage>
</organism>
<name>A0A445DDU5_ARAHY</name>
<keyword evidence="3" id="KW-1185">Reference proteome</keyword>
<dbReference type="AlphaFoldDB" id="A0A445DDU5"/>
<dbReference type="PANTHER" id="PTHR46033">
    <property type="entry name" value="PROTEIN MAIN-LIKE 2"/>
    <property type="match status" value="1"/>
</dbReference>
<accession>A0A445DDU5</accession>
<dbReference type="Proteomes" id="UP000289738">
    <property type="component" value="Chromosome A04"/>
</dbReference>
<dbReference type="InterPro" id="IPR019557">
    <property type="entry name" value="AminoTfrase-like_pln_mobile"/>
</dbReference>
<evidence type="ECO:0000313" key="3">
    <source>
        <dbReference type="Proteomes" id="UP000289738"/>
    </source>
</evidence>
<reference evidence="2 3" key="1">
    <citation type="submission" date="2019-01" db="EMBL/GenBank/DDBJ databases">
        <title>Sequencing of cultivated peanut Arachis hypogaea provides insights into genome evolution and oil improvement.</title>
        <authorList>
            <person name="Chen X."/>
        </authorList>
    </citation>
    <scope>NUCLEOTIDE SEQUENCE [LARGE SCALE GENOMIC DNA]</scope>
    <source>
        <strain evidence="3">cv. Fuhuasheng</strain>
        <tissue evidence="2">Leaves</tissue>
    </source>
</reference>
<dbReference type="InterPro" id="IPR044824">
    <property type="entry name" value="MAIN-like"/>
</dbReference>
<gene>
    <name evidence="2" type="ORF">Ahy_A04g018472</name>
</gene>
<dbReference type="PANTHER" id="PTHR46033:SF8">
    <property type="entry name" value="PROTEIN MAINTENANCE OF MERISTEMS-LIKE"/>
    <property type="match status" value="1"/>
</dbReference>
<dbReference type="GO" id="GO:0010073">
    <property type="term" value="P:meristem maintenance"/>
    <property type="evidence" value="ECO:0007669"/>
    <property type="project" value="InterPro"/>
</dbReference>
<evidence type="ECO:0000259" key="1">
    <source>
        <dbReference type="Pfam" id="PF10536"/>
    </source>
</evidence>
<dbReference type="Pfam" id="PF10536">
    <property type="entry name" value="PMD"/>
    <property type="match status" value="1"/>
</dbReference>
<protein>
    <recommendedName>
        <fullName evidence="1">Aminotransferase-like plant mobile domain-containing protein</fullName>
    </recommendedName>
</protein>
<dbReference type="EMBL" id="SDMP01000004">
    <property type="protein sequence ID" value="RYR61316.1"/>
    <property type="molecule type" value="Genomic_DNA"/>
</dbReference>
<feature type="domain" description="Aminotransferase-like plant mobile" evidence="1">
    <location>
        <begin position="9"/>
        <end position="81"/>
    </location>
</feature>
<evidence type="ECO:0000313" key="2">
    <source>
        <dbReference type="EMBL" id="RYR61316.1"/>
    </source>
</evidence>